<evidence type="ECO:0000256" key="2">
    <source>
        <dbReference type="SAM" id="Phobius"/>
    </source>
</evidence>
<dbReference type="AlphaFoldDB" id="A0A3M8DCV2"/>
<evidence type="ECO:0000256" key="1">
    <source>
        <dbReference type="SAM" id="MobiDB-lite"/>
    </source>
</evidence>
<feature type="domain" description="Suppressor of fused-like" evidence="3">
    <location>
        <begin position="131"/>
        <end position="270"/>
    </location>
</feature>
<keyword evidence="2" id="KW-0472">Membrane</keyword>
<keyword evidence="2" id="KW-0812">Transmembrane</keyword>
<protein>
    <submittedName>
        <fullName evidence="4">Suppressor of fused domain protein</fullName>
    </submittedName>
</protein>
<evidence type="ECO:0000259" key="3">
    <source>
        <dbReference type="Pfam" id="PF05076"/>
    </source>
</evidence>
<sequence length="286" mass="32240">MMKRNGRTTWRFLILTAAHIVIMILFAIAMIYYTIKWQKRRNDASAPGEHTHIQHKDIDVPEAHQKEGEQRSEGAVREWAEHEEKATVVTQPEQERSIPEEIVTHYMSYFHTEAQIAVEEELKEGKFAVLQFPPVGNRAFWVSATCGLSMSGGVELILYSAERESGLAVHLADVATQASSQFAQTGRSPQSGLAFALQSPIVPDSALTYLYVSHPLFEDESFSHFTDGQKVVRFLMLHAISPSEHEFLQSHGPDALETLFVHREVNSIDFFRAPAIEADSNMSEKD</sequence>
<dbReference type="Pfam" id="PF05076">
    <property type="entry name" value="SUFU"/>
    <property type="match status" value="1"/>
</dbReference>
<gene>
    <name evidence="4" type="ORF">EDM56_17760</name>
</gene>
<comment type="caution">
    <text evidence="4">The sequence shown here is derived from an EMBL/GenBank/DDBJ whole genome shotgun (WGS) entry which is preliminary data.</text>
</comment>
<dbReference type="Proteomes" id="UP000271031">
    <property type="component" value="Unassembled WGS sequence"/>
</dbReference>
<feature type="compositionally biased region" description="Basic and acidic residues" evidence="1">
    <location>
        <begin position="49"/>
        <end position="74"/>
    </location>
</feature>
<name>A0A3M8DCV2_9BACL</name>
<organism evidence="4 5">
    <name type="scientific">Brevibacillus fluminis</name>
    <dbReference type="NCBI Taxonomy" id="511487"/>
    <lineage>
        <taxon>Bacteria</taxon>
        <taxon>Bacillati</taxon>
        <taxon>Bacillota</taxon>
        <taxon>Bacilli</taxon>
        <taxon>Bacillales</taxon>
        <taxon>Paenibacillaceae</taxon>
        <taxon>Brevibacillus</taxon>
    </lineage>
</organism>
<keyword evidence="2" id="KW-1133">Transmembrane helix</keyword>
<feature type="region of interest" description="Disordered" evidence="1">
    <location>
        <begin position="45"/>
        <end position="74"/>
    </location>
</feature>
<proteinExistence type="predicted"/>
<keyword evidence="5" id="KW-1185">Reference proteome</keyword>
<evidence type="ECO:0000313" key="4">
    <source>
        <dbReference type="EMBL" id="RNB85846.1"/>
    </source>
</evidence>
<reference evidence="4 5" key="1">
    <citation type="submission" date="2018-10" db="EMBL/GenBank/DDBJ databases">
        <title>Phylogenomics of Brevibacillus.</title>
        <authorList>
            <person name="Dunlap C."/>
        </authorList>
    </citation>
    <scope>NUCLEOTIDE SEQUENCE [LARGE SCALE GENOMIC DNA]</scope>
    <source>
        <strain evidence="4 5">JCM 15716</strain>
    </source>
</reference>
<dbReference type="InterPro" id="IPR020941">
    <property type="entry name" value="SUFU-like_domain"/>
</dbReference>
<dbReference type="EMBL" id="RHHQ01000013">
    <property type="protein sequence ID" value="RNB85846.1"/>
    <property type="molecule type" value="Genomic_DNA"/>
</dbReference>
<evidence type="ECO:0000313" key="5">
    <source>
        <dbReference type="Proteomes" id="UP000271031"/>
    </source>
</evidence>
<accession>A0A3M8DCV2</accession>
<dbReference type="OrthoDB" id="2476027at2"/>
<feature type="transmembrane region" description="Helical" evidence="2">
    <location>
        <begin position="12"/>
        <end position="35"/>
    </location>
</feature>